<evidence type="ECO:0000256" key="11">
    <source>
        <dbReference type="ARBA" id="ARBA00083107"/>
    </source>
</evidence>
<dbReference type="STRING" id="636.AAW15_04210"/>
<dbReference type="Pfam" id="PF03441">
    <property type="entry name" value="FAD_binding_7"/>
    <property type="match status" value="1"/>
</dbReference>
<evidence type="ECO:0000256" key="5">
    <source>
        <dbReference type="ARBA" id="ARBA00022630"/>
    </source>
</evidence>
<feature type="binding site" evidence="12">
    <location>
        <position position="273"/>
    </location>
    <ligand>
        <name>FAD</name>
        <dbReference type="ChEBI" id="CHEBI:57692"/>
    </ligand>
</feature>
<comment type="similarity">
    <text evidence="2">Belongs to the DNA photolyase class-1 family.</text>
</comment>
<dbReference type="InterPro" id="IPR014729">
    <property type="entry name" value="Rossmann-like_a/b/a_fold"/>
</dbReference>
<dbReference type="Gene3D" id="3.40.50.620">
    <property type="entry name" value="HUPs"/>
    <property type="match status" value="1"/>
</dbReference>
<reference evidence="17" key="1">
    <citation type="submission" date="2017-09" db="EMBL/GenBank/DDBJ databases">
        <title>FDA dAtabase for Regulatory Grade micrObial Sequences (FDA-ARGOS): Supporting development and validation of Infectious Disease Dx tests.</title>
        <authorList>
            <person name="Goldberg B."/>
            <person name="Campos J."/>
            <person name="Tallon L."/>
            <person name="Sadzewicz L."/>
            <person name="Ott S."/>
            <person name="Zhao X."/>
            <person name="Nagaraj S."/>
            <person name="Vavikolanu K."/>
            <person name="Aluvathingal J."/>
            <person name="Nadendla S."/>
            <person name="Geyer C."/>
            <person name="Sichtig H."/>
        </authorList>
    </citation>
    <scope>NUCLEOTIDE SEQUENCE [LARGE SCALE GENOMIC DNA]</scope>
    <source>
        <strain evidence="17">FDAARGOS_370</strain>
    </source>
</reference>
<dbReference type="GO" id="GO:0071949">
    <property type="term" value="F:FAD binding"/>
    <property type="evidence" value="ECO:0007669"/>
    <property type="project" value="TreeGrafter"/>
</dbReference>
<evidence type="ECO:0000256" key="4">
    <source>
        <dbReference type="ARBA" id="ARBA00014046"/>
    </source>
</evidence>
<evidence type="ECO:0000256" key="7">
    <source>
        <dbReference type="ARBA" id="ARBA00022991"/>
    </source>
</evidence>
<evidence type="ECO:0000256" key="3">
    <source>
        <dbReference type="ARBA" id="ARBA00013149"/>
    </source>
</evidence>
<evidence type="ECO:0000256" key="10">
    <source>
        <dbReference type="ARBA" id="ARBA00059220"/>
    </source>
</evidence>
<dbReference type="InterPro" id="IPR006050">
    <property type="entry name" value="DNA_photolyase_N"/>
</dbReference>
<dbReference type="FunFam" id="1.10.579.10:FF:000003">
    <property type="entry name" value="Deoxyribodipyrimidine photo-lyase"/>
    <property type="match status" value="1"/>
</dbReference>
<evidence type="ECO:0000313" key="16">
    <source>
        <dbReference type="EMBL" id="PEH71954.1"/>
    </source>
</evidence>
<feature type="site" description="Electron transfer via tryptophanyl radical" evidence="13">
    <location>
        <position position="361"/>
    </location>
</feature>
<name>A0A2A7U0X8_EDWTA</name>
<dbReference type="Pfam" id="PF00875">
    <property type="entry name" value="DNA_photolyase"/>
    <property type="match status" value="1"/>
</dbReference>
<keyword evidence="5 12" id="KW-0285">Flavoprotein</keyword>
<dbReference type="SUPFAM" id="SSF48173">
    <property type="entry name" value="Cryptochrome/photolyase FAD-binding domain"/>
    <property type="match status" value="1"/>
</dbReference>
<feature type="binding site" evidence="12">
    <location>
        <begin position="234"/>
        <end position="238"/>
    </location>
    <ligand>
        <name>FAD</name>
        <dbReference type="ChEBI" id="CHEBI:57692"/>
    </ligand>
</feature>
<dbReference type="PANTHER" id="PTHR11455">
    <property type="entry name" value="CRYPTOCHROME"/>
    <property type="match status" value="1"/>
</dbReference>
<protein>
    <recommendedName>
        <fullName evidence="4">Deoxyribodipyrimidine photo-lyase</fullName>
        <ecNumber evidence="3">4.1.99.3</ecNumber>
    </recommendedName>
    <alternativeName>
        <fullName evidence="8">DNA photolyase</fullName>
    </alternativeName>
    <alternativeName>
        <fullName evidence="11">Photoreactivating enzyme</fullName>
    </alternativeName>
</protein>
<evidence type="ECO:0000256" key="12">
    <source>
        <dbReference type="PIRSR" id="PIRSR602081-1"/>
    </source>
</evidence>
<dbReference type="GO" id="GO:0003904">
    <property type="term" value="F:deoxyribodipyrimidine photo-lyase activity"/>
    <property type="evidence" value="ECO:0007669"/>
    <property type="project" value="UniProtKB-EC"/>
</dbReference>
<dbReference type="PROSITE" id="PS00394">
    <property type="entry name" value="DNA_PHOTOLYASES_1_1"/>
    <property type="match status" value="1"/>
</dbReference>
<dbReference type="InterPro" id="IPR036134">
    <property type="entry name" value="Crypto/Photolyase_FAD-like_sf"/>
</dbReference>
<feature type="binding site" evidence="12">
    <location>
        <position position="222"/>
    </location>
    <ligand>
        <name>FAD</name>
        <dbReference type="ChEBI" id="CHEBI:57692"/>
    </ligand>
</feature>
<gene>
    <name evidence="16" type="ORF">CRM76_08485</name>
</gene>
<accession>A0A2A7U0X8</accession>
<comment type="cofactor">
    <cofactor evidence="12">
        <name>FAD</name>
        <dbReference type="ChEBI" id="CHEBI:57692"/>
    </cofactor>
    <text evidence="12">Binds 1 FAD per subunit.</text>
</comment>
<dbReference type="EMBL" id="PDDV01000013">
    <property type="protein sequence ID" value="PEH71954.1"/>
    <property type="molecule type" value="Genomic_DNA"/>
</dbReference>
<feature type="binding site" evidence="12">
    <location>
        <begin position="276"/>
        <end position="283"/>
    </location>
    <ligand>
        <name>FAD</name>
        <dbReference type="ChEBI" id="CHEBI:57692"/>
    </ligand>
</feature>
<dbReference type="SUPFAM" id="SSF52425">
    <property type="entry name" value="Cryptochrome/photolyase, N-terminal domain"/>
    <property type="match status" value="1"/>
</dbReference>
<keyword evidence="7 14" id="KW-0157">Chromophore</keyword>
<comment type="cofactor">
    <cofactor evidence="1">
        <name>(6R)-5,10-methylene-5,6,7,8-tetrahydrofolate</name>
        <dbReference type="ChEBI" id="CHEBI:15636"/>
    </cofactor>
</comment>
<dbReference type="NCBIfam" id="NF007955">
    <property type="entry name" value="PRK10674.1"/>
    <property type="match status" value="1"/>
</dbReference>
<dbReference type="PRINTS" id="PR00147">
    <property type="entry name" value="DNAPHOTLYASE"/>
</dbReference>
<evidence type="ECO:0000256" key="13">
    <source>
        <dbReference type="PIRSR" id="PIRSR602081-2"/>
    </source>
</evidence>
<dbReference type="InterPro" id="IPR002081">
    <property type="entry name" value="Cryptochrome/DNA_photolyase_1"/>
</dbReference>
<evidence type="ECO:0000256" key="1">
    <source>
        <dbReference type="ARBA" id="ARBA00001932"/>
    </source>
</evidence>
<evidence type="ECO:0000256" key="8">
    <source>
        <dbReference type="ARBA" id="ARBA00031671"/>
    </source>
</evidence>
<comment type="similarity">
    <text evidence="14">Belongs to the DNA photolyase family.</text>
</comment>
<feature type="site" description="Electron transfer via tryptophanyl radical" evidence="13">
    <location>
        <position position="384"/>
    </location>
</feature>
<comment type="catalytic activity">
    <reaction evidence="9">
        <text>cyclobutadipyrimidine (in DNA) = 2 pyrimidine residues (in DNA).</text>
        <dbReference type="EC" id="4.1.99.3"/>
    </reaction>
</comment>
<dbReference type="InterPro" id="IPR005101">
    <property type="entry name" value="Cryptochr/Photolyase_FAD-bd"/>
</dbReference>
<dbReference type="GO" id="GO:0009416">
    <property type="term" value="P:response to light stimulus"/>
    <property type="evidence" value="ECO:0007669"/>
    <property type="project" value="TreeGrafter"/>
</dbReference>
<proteinExistence type="inferred from homology"/>
<evidence type="ECO:0000256" key="14">
    <source>
        <dbReference type="RuleBase" id="RU004182"/>
    </source>
</evidence>
<dbReference type="GO" id="GO:0003677">
    <property type="term" value="F:DNA binding"/>
    <property type="evidence" value="ECO:0007669"/>
    <property type="project" value="TreeGrafter"/>
</dbReference>
<dbReference type="InterPro" id="IPR018394">
    <property type="entry name" value="DNA_photolyase_1_CS_C"/>
</dbReference>
<feature type="site" description="Electron transfer via tryptophanyl radical" evidence="13">
    <location>
        <position position="308"/>
    </location>
</feature>
<keyword evidence="16" id="KW-0456">Lyase</keyword>
<evidence type="ECO:0000313" key="17">
    <source>
        <dbReference type="Proteomes" id="UP000219788"/>
    </source>
</evidence>
<keyword evidence="6 12" id="KW-0274">FAD</keyword>
<evidence type="ECO:0000256" key="9">
    <source>
        <dbReference type="ARBA" id="ARBA00033999"/>
    </source>
</evidence>
<dbReference type="Gene3D" id="1.25.40.80">
    <property type="match status" value="1"/>
</dbReference>
<dbReference type="PANTHER" id="PTHR11455:SF9">
    <property type="entry name" value="CRYPTOCHROME CIRCADIAN CLOCK 5 ISOFORM X1"/>
    <property type="match status" value="1"/>
</dbReference>
<comment type="caution">
    <text evidence="16">The sequence shown here is derived from an EMBL/GenBank/DDBJ whole genome shotgun (WGS) entry which is preliminary data.</text>
</comment>
<sequence length="477" mass="53989">MTTHVVWLRNDLRVTDNRALHAACADPDARVLALYVATPRQWQAQDMAPRQAQFIWQNLQCLRLELAARHIALHGLSVADYAAQRQAVAHFCAQHQATALFFNRQYELNERRRDEALCATLSIPCHGFDDALLLPPGAVLTAAGQMFKVFTPFKHAFLQALGQQDNAPLPAPTRRAYPCAPPPVLPTFDYPAATVDATLFPAGEAAAQARLAHFCRTDLATYAVRRDFPAQAGTSLLSPYLTLGVVSPRQCLAALQSGMLDSPNAASGGGAAWLNELIWREFYRHLLVAWPDLCRHRPFLPWTARIRWRDDEQGLRRWQQGMTGFPLIDAAMRQLNHCGWMYNRLRMLTASFLVKDLLIDWRLGERYFLSQLIDGDLAANNGGWQWAASTGCDAAPYFRIFNPTTQGQRYDAQGQFIRRWLPALKDVPDSEIHHPQRWALRQRRVLDYPDPMVDHARARQDTLLAFQRARMTEDDGG</sequence>
<dbReference type="GO" id="GO:0000719">
    <property type="term" value="P:photoreactive repair"/>
    <property type="evidence" value="ECO:0007669"/>
    <property type="project" value="UniProtKB-ARBA"/>
</dbReference>
<comment type="function">
    <text evidence="10">Involved in repair of UV radiation-induced DNA damage. Catalyzes the light-dependent monomerization (300-600 nm) of cyclobutyl pyrimidine dimers (in cis-syn configuration), which are formed between adjacent bases on the same DNA strand upon exposure to ultraviolet radiation.</text>
</comment>
<feature type="binding site" evidence="12">
    <location>
        <begin position="374"/>
        <end position="376"/>
    </location>
    <ligand>
        <name>FAD</name>
        <dbReference type="ChEBI" id="CHEBI:57692"/>
    </ligand>
</feature>
<dbReference type="OrthoDB" id="9772484at2"/>
<evidence type="ECO:0000259" key="15">
    <source>
        <dbReference type="PROSITE" id="PS51645"/>
    </source>
</evidence>
<dbReference type="Gene3D" id="1.10.579.10">
    <property type="entry name" value="DNA Cyclobutane Dipyrimidine Photolyase, subunit A, domain 3"/>
    <property type="match status" value="1"/>
</dbReference>
<evidence type="ECO:0000256" key="2">
    <source>
        <dbReference type="ARBA" id="ARBA00005862"/>
    </source>
</evidence>
<feature type="domain" description="Photolyase/cryptochrome alpha/beta" evidence="15">
    <location>
        <begin position="2"/>
        <end position="133"/>
    </location>
</feature>
<organism evidence="16 17">
    <name type="scientific">Edwardsiella tarda</name>
    <dbReference type="NCBI Taxonomy" id="636"/>
    <lineage>
        <taxon>Bacteria</taxon>
        <taxon>Pseudomonadati</taxon>
        <taxon>Pseudomonadota</taxon>
        <taxon>Gammaproteobacteria</taxon>
        <taxon>Enterobacterales</taxon>
        <taxon>Hafniaceae</taxon>
        <taxon>Edwardsiella</taxon>
    </lineage>
</organism>
<dbReference type="RefSeq" id="WP_098142960.1">
    <property type="nucleotide sequence ID" value="NZ_AP028090.1"/>
</dbReference>
<dbReference type="AlphaFoldDB" id="A0A2A7U0X8"/>
<evidence type="ECO:0000256" key="6">
    <source>
        <dbReference type="ARBA" id="ARBA00022827"/>
    </source>
</evidence>
<dbReference type="Proteomes" id="UP000219788">
    <property type="component" value="Unassembled WGS sequence"/>
</dbReference>
<dbReference type="EC" id="4.1.99.3" evidence="3"/>
<dbReference type="PROSITE" id="PS51645">
    <property type="entry name" value="PHR_CRY_ALPHA_BETA"/>
    <property type="match status" value="1"/>
</dbReference>
<dbReference type="PROSITE" id="PS00691">
    <property type="entry name" value="DNA_PHOTOLYASES_1_2"/>
    <property type="match status" value="1"/>
</dbReference>
<dbReference type="InterPro" id="IPR036155">
    <property type="entry name" value="Crypto/Photolyase_N_sf"/>
</dbReference>